<name>A0ACC1LUR5_9FUNG</name>
<evidence type="ECO:0000313" key="2">
    <source>
        <dbReference type="Proteomes" id="UP001139981"/>
    </source>
</evidence>
<evidence type="ECO:0000313" key="1">
    <source>
        <dbReference type="EMBL" id="KAJ2879684.1"/>
    </source>
</evidence>
<gene>
    <name evidence="1" type="ORF">IWW38_006077</name>
</gene>
<proteinExistence type="predicted"/>
<sequence length="276" mass="30133">MTRDSVLTLLRELRRSLPSAGCSSAMELSLVADPDARWQTAAQFIFATQKQLLFFMPKDPEFLPLLVNFTLRPIMRMRRAVYYGHNSGGIHSFHRVAVQALEGILRLYGSQIITENAESKTWSLCDIVWESLVLYSVVSEQRRGDSVPELLDDLRRLIHTTASLACTLELSEMEGGAVPETMAVVGAMCAAFTKRATASMPFAIRRLLGTAASSLGSGGDGEEGEEEVAARPFSSAAKQLAIAAIAAVLDCVDRRLQPSSLLWHSSHPLTPVLADL</sequence>
<reference evidence="1" key="1">
    <citation type="submission" date="2022-07" db="EMBL/GenBank/DDBJ databases">
        <title>Phylogenomic reconstructions and comparative analyses of Kickxellomycotina fungi.</title>
        <authorList>
            <person name="Reynolds N.K."/>
            <person name="Stajich J.E."/>
            <person name="Barry K."/>
            <person name="Grigoriev I.V."/>
            <person name="Crous P."/>
            <person name="Smith M.E."/>
        </authorList>
    </citation>
    <scope>NUCLEOTIDE SEQUENCE</scope>
    <source>
        <strain evidence="1">CBS 190363</strain>
    </source>
</reference>
<keyword evidence="2" id="KW-1185">Reference proteome</keyword>
<comment type="caution">
    <text evidence="1">The sequence shown here is derived from an EMBL/GenBank/DDBJ whole genome shotgun (WGS) entry which is preliminary data.</text>
</comment>
<accession>A0ACC1LUR5</accession>
<dbReference type="Proteomes" id="UP001139981">
    <property type="component" value="Unassembled WGS sequence"/>
</dbReference>
<feature type="non-terminal residue" evidence="1">
    <location>
        <position position="276"/>
    </location>
</feature>
<organism evidence="1 2">
    <name type="scientific">Coemansia aciculifera</name>
    <dbReference type="NCBI Taxonomy" id="417176"/>
    <lineage>
        <taxon>Eukaryota</taxon>
        <taxon>Fungi</taxon>
        <taxon>Fungi incertae sedis</taxon>
        <taxon>Zoopagomycota</taxon>
        <taxon>Kickxellomycotina</taxon>
        <taxon>Kickxellomycetes</taxon>
        <taxon>Kickxellales</taxon>
        <taxon>Kickxellaceae</taxon>
        <taxon>Coemansia</taxon>
    </lineage>
</organism>
<protein>
    <submittedName>
        <fullName evidence="1">Uncharacterized protein</fullName>
    </submittedName>
</protein>
<dbReference type="EMBL" id="JANBVB010003261">
    <property type="protein sequence ID" value="KAJ2879684.1"/>
    <property type="molecule type" value="Genomic_DNA"/>
</dbReference>